<dbReference type="EMBL" id="JAPFFF010000010">
    <property type="protein sequence ID" value="KAK8880965.1"/>
    <property type="molecule type" value="Genomic_DNA"/>
</dbReference>
<protein>
    <recommendedName>
        <fullName evidence="8">HAT C-terminal dimerisation domain-containing protein</fullName>
    </recommendedName>
</protein>
<dbReference type="PANTHER" id="PTHR46481">
    <property type="entry name" value="ZINC FINGER BED DOMAIN-CONTAINING PROTEIN 4"/>
    <property type="match status" value="1"/>
</dbReference>
<dbReference type="PANTHER" id="PTHR46481:SF10">
    <property type="entry name" value="ZINC FINGER BED DOMAIN-CONTAINING PROTEIN 39"/>
    <property type="match status" value="1"/>
</dbReference>
<keyword evidence="7" id="KW-1185">Reference proteome</keyword>
<organism evidence="6 7">
    <name type="scientific">Tritrichomonas musculus</name>
    <dbReference type="NCBI Taxonomy" id="1915356"/>
    <lineage>
        <taxon>Eukaryota</taxon>
        <taxon>Metamonada</taxon>
        <taxon>Parabasalia</taxon>
        <taxon>Tritrichomonadida</taxon>
        <taxon>Tritrichomonadidae</taxon>
        <taxon>Tritrichomonas</taxon>
    </lineage>
</organism>
<dbReference type="InterPro" id="IPR012337">
    <property type="entry name" value="RNaseH-like_sf"/>
</dbReference>
<sequence>MLPFGSHILFNILQNLNPKEDSTDFNKNVRKCARYGIVYFLHDNYESYCPFCFLKGKWCHLKERCFYSHYQICDDCKMFKSIIDNMNNNILILTAQFCSISNIFINSLCSKSFNAILQYSNPFFRCIKRNDIRNKIFELFDTIKYNIKNECSEEFCNILLDGATRNNKNFYCFIIHTKKRLFYNKIQSIEYSSSENIAQITAEIVKFIQNETNLEILTICTDHASNCIKAFNQYDQISLQSITGQFFEWIGCFCHLLNLSIIDLFTNFEFVTLYNSLNNILTLCKQIKLRKKIPSFSKTRWNSYSKCLNFLNDVKTELIYFFNLNIPKYNHFIEILNSDVFRELTELFNFLNHLSSEIGGDNFLICNVYSNIVKFESFLSNLKTIDIIFCGRIILQRIYSSDEYKVAVAAFFFTIDGRNHFLRIEDETEKQNFLIAIKEYIMYYNSFKFGYNEDTLEVQINNYINYSISPSTDPFQLWNEWRNNVEMKELAEIAIRILHMPCSELPVERAFSHMKYLFGSKNYAESEELLNSQMGIRMENVYSRENT</sequence>
<name>A0ABR2JQ01_9EUKA</name>
<evidence type="ECO:0000313" key="6">
    <source>
        <dbReference type="EMBL" id="KAK8880965.1"/>
    </source>
</evidence>
<evidence type="ECO:0000256" key="5">
    <source>
        <dbReference type="ARBA" id="ARBA00023242"/>
    </source>
</evidence>
<proteinExistence type="predicted"/>
<comment type="caution">
    <text evidence="6">The sequence shown here is derived from an EMBL/GenBank/DDBJ whole genome shotgun (WGS) entry which is preliminary data.</text>
</comment>
<evidence type="ECO:0000256" key="2">
    <source>
        <dbReference type="ARBA" id="ARBA00022723"/>
    </source>
</evidence>
<evidence type="ECO:0000256" key="4">
    <source>
        <dbReference type="ARBA" id="ARBA00022833"/>
    </source>
</evidence>
<dbReference type="InterPro" id="IPR052035">
    <property type="entry name" value="ZnF_BED_domain_contain"/>
</dbReference>
<accession>A0ABR2JQ01</accession>
<evidence type="ECO:0008006" key="8">
    <source>
        <dbReference type="Google" id="ProtNLM"/>
    </source>
</evidence>
<evidence type="ECO:0000256" key="3">
    <source>
        <dbReference type="ARBA" id="ARBA00022771"/>
    </source>
</evidence>
<keyword evidence="5" id="KW-0539">Nucleus</keyword>
<keyword evidence="3" id="KW-0863">Zinc-finger</keyword>
<evidence type="ECO:0000256" key="1">
    <source>
        <dbReference type="ARBA" id="ARBA00004123"/>
    </source>
</evidence>
<keyword evidence="2" id="KW-0479">Metal-binding</keyword>
<gene>
    <name evidence="6" type="ORF">M9Y10_003671</name>
</gene>
<keyword evidence="4" id="KW-0862">Zinc</keyword>
<dbReference type="Proteomes" id="UP001470230">
    <property type="component" value="Unassembled WGS sequence"/>
</dbReference>
<dbReference type="SUPFAM" id="SSF53098">
    <property type="entry name" value="Ribonuclease H-like"/>
    <property type="match status" value="1"/>
</dbReference>
<reference evidence="6 7" key="1">
    <citation type="submission" date="2024-04" db="EMBL/GenBank/DDBJ databases">
        <title>Tritrichomonas musculus Genome.</title>
        <authorList>
            <person name="Alves-Ferreira E."/>
            <person name="Grigg M."/>
            <person name="Lorenzi H."/>
            <person name="Galac M."/>
        </authorList>
    </citation>
    <scope>NUCLEOTIDE SEQUENCE [LARGE SCALE GENOMIC DNA]</scope>
    <source>
        <strain evidence="6 7">EAF2021</strain>
    </source>
</reference>
<comment type="subcellular location">
    <subcellularLocation>
        <location evidence="1">Nucleus</location>
    </subcellularLocation>
</comment>
<evidence type="ECO:0000313" key="7">
    <source>
        <dbReference type="Proteomes" id="UP001470230"/>
    </source>
</evidence>